<dbReference type="InterPro" id="IPR004859">
    <property type="entry name" value="Xrn1_N"/>
</dbReference>
<gene>
    <name evidence="2" type="ORF">LCMiAC01_02150</name>
</gene>
<dbReference type="GO" id="GO:0004527">
    <property type="term" value="F:exonuclease activity"/>
    <property type="evidence" value="ECO:0007669"/>
    <property type="project" value="InterPro"/>
</dbReference>
<evidence type="ECO:0000259" key="1">
    <source>
        <dbReference type="Pfam" id="PF03159"/>
    </source>
</evidence>
<feature type="domain" description="Xrn1 N-terminal" evidence="1">
    <location>
        <begin position="61"/>
        <end position="146"/>
    </location>
</feature>
<evidence type="ECO:0000313" key="2">
    <source>
        <dbReference type="EMBL" id="QBK88538.1"/>
    </source>
</evidence>
<dbReference type="Pfam" id="PF03159">
    <property type="entry name" value="XRN_N"/>
    <property type="match status" value="1"/>
</dbReference>
<dbReference type="EMBL" id="MK500391">
    <property type="protein sequence ID" value="QBK88538.1"/>
    <property type="molecule type" value="Genomic_DNA"/>
</dbReference>
<accession>A0A481YZA3</accession>
<organism evidence="2">
    <name type="scientific">Mimivirus LCMiAC01</name>
    <dbReference type="NCBI Taxonomy" id="2506608"/>
    <lineage>
        <taxon>Viruses</taxon>
        <taxon>Varidnaviria</taxon>
        <taxon>Bamfordvirae</taxon>
        <taxon>Nucleocytoviricota</taxon>
        <taxon>Megaviricetes</taxon>
        <taxon>Imitervirales</taxon>
        <taxon>Mimiviridae</taxon>
        <taxon>Klosneuvirinae</taxon>
    </lineage>
</organism>
<reference evidence="2" key="1">
    <citation type="journal article" date="2019" name="MBio">
        <title>Virus Genomes from Deep Sea Sediments Expand the Ocean Megavirome and Support Independent Origins of Viral Gigantism.</title>
        <authorList>
            <person name="Backstrom D."/>
            <person name="Yutin N."/>
            <person name="Jorgensen S.L."/>
            <person name="Dharamshi J."/>
            <person name="Homa F."/>
            <person name="Zaremba-Niedwiedzka K."/>
            <person name="Spang A."/>
            <person name="Wolf Y.I."/>
            <person name="Koonin E.V."/>
            <person name="Ettema T.J."/>
        </authorList>
    </citation>
    <scope>NUCLEOTIDE SEQUENCE</scope>
</reference>
<protein>
    <recommendedName>
        <fullName evidence="1">Xrn1 N-terminal domain-containing protein</fullName>
    </recommendedName>
</protein>
<sequence length="153" mass="17775">MGIESLFASLKSLSTSLSGTFMNIFKEKLDCNHLLLDFNSIVYITFPSLLADFNYVLYHIITNNINNKTTKIVKKYNITLHNNPVDFKKQFTQEFLNNVIIEKVLEYLVNMLKNYIISDKLQTFLIAIDGVPHKAKLLEQMRRRYSGGIFNIM</sequence>
<dbReference type="GO" id="GO:0003676">
    <property type="term" value="F:nucleic acid binding"/>
    <property type="evidence" value="ECO:0007669"/>
    <property type="project" value="InterPro"/>
</dbReference>
<proteinExistence type="predicted"/>
<name>A0A481YZA3_9VIRU</name>
<dbReference type="Gene3D" id="3.40.50.12390">
    <property type="match status" value="1"/>
</dbReference>